<dbReference type="PANTHER" id="PTHR30537">
    <property type="entry name" value="HTH-TYPE TRANSCRIPTIONAL REGULATOR"/>
    <property type="match status" value="1"/>
</dbReference>
<dbReference type="PROSITE" id="PS50931">
    <property type="entry name" value="HTH_LYSR"/>
    <property type="match status" value="1"/>
</dbReference>
<evidence type="ECO:0000256" key="3">
    <source>
        <dbReference type="ARBA" id="ARBA00023125"/>
    </source>
</evidence>
<feature type="domain" description="HTH lysR-type" evidence="5">
    <location>
        <begin position="1"/>
        <end position="59"/>
    </location>
</feature>
<evidence type="ECO:0000313" key="7">
    <source>
        <dbReference type="Proteomes" id="UP000177515"/>
    </source>
</evidence>
<dbReference type="InterPro" id="IPR036388">
    <property type="entry name" value="WH-like_DNA-bd_sf"/>
</dbReference>
<dbReference type="PANTHER" id="PTHR30537:SF35">
    <property type="entry name" value="TRANSCRIPTIONAL REGULATORY PROTEIN"/>
    <property type="match status" value="1"/>
</dbReference>
<name>A0ABM6F4N3_9BURK</name>
<evidence type="ECO:0000256" key="2">
    <source>
        <dbReference type="ARBA" id="ARBA00023015"/>
    </source>
</evidence>
<dbReference type="InterPro" id="IPR036390">
    <property type="entry name" value="WH_DNA-bd_sf"/>
</dbReference>
<reference evidence="6 7" key="1">
    <citation type="submission" date="2016-10" db="EMBL/GenBank/DDBJ databases">
        <title>Complete genome sequences of three Cupriavidus strains isolated from various Malaysian environments.</title>
        <authorList>
            <person name="Abdullah A.A.-A."/>
            <person name="Shafie N.A.H."/>
            <person name="Lau N.S."/>
        </authorList>
    </citation>
    <scope>NUCLEOTIDE SEQUENCE [LARGE SCALE GENOMIC DNA]</scope>
    <source>
        <strain evidence="6 7">USMAA1020</strain>
    </source>
</reference>
<dbReference type="Pfam" id="PF03466">
    <property type="entry name" value="LysR_substrate"/>
    <property type="match status" value="1"/>
</dbReference>
<evidence type="ECO:0000259" key="5">
    <source>
        <dbReference type="PROSITE" id="PS50931"/>
    </source>
</evidence>
<dbReference type="SUPFAM" id="SSF53850">
    <property type="entry name" value="Periplasmic binding protein-like II"/>
    <property type="match status" value="1"/>
</dbReference>
<keyword evidence="3" id="KW-0238">DNA-binding</keyword>
<sequence length="294" mass="32059">MDTLLSLRVFREIVERGSFAAAADKLAMSTAMASKHVAALERRLGARLLNRTSRHQSLTEAGELYYAQCCEALEIMDAADAAVSQSAAAPRGTLKVTAPVWCASARFVDALADYRRRYPSVLVDLRLENQKVDLVHEGYDVALRATDAPSPALIARPICPIDFHLVASRAFLDRHGWPAKAADIARYDAVLPTYTSRENATLRGPQGQVAVRLRPSLKTDDTSLAHRAVQAGMGIAFLPAWLVEADLAAGSLVRVLPDHELAPITLYAVYTSRKYLAPKVRSFIDHFSHALAAA</sequence>
<dbReference type="SUPFAM" id="SSF46785">
    <property type="entry name" value="Winged helix' DNA-binding domain"/>
    <property type="match status" value="1"/>
</dbReference>
<keyword evidence="7" id="KW-1185">Reference proteome</keyword>
<protein>
    <submittedName>
        <fullName evidence="6">LysR family transcriptional regulator</fullName>
    </submittedName>
</protein>
<dbReference type="Proteomes" id="UP000177515">
    <property type="component" value="Chromosome 1"/>
</dbReference>
<comment type="similarity">
    <text evidence="1">Belongs to the LysR transcriptional regulatory family.</text>
</comment>
<organism evidence="6 7">
    <name type="scientific">Cupriavidus malaysiensis</name>
    <dbReference type="NCBI Taxonomy" id="367825"/>
    <lineage>
        <taxon>Bacteria</taxon>
        <taxon>Pseudomonadati</taxon>
        <taxon>Pseudomonadota</taxon>
        <taxon>Betaproteobacteria</taxon>
        <taxon>Burkholderiales</taxon>
        <taxon>Burkholderiaceae</taxon>
        <taxon>Cupriavidus</taxon>
    </lineage>
</organism>
<evidence type="ECO:0000256" key="1">
    <source>
        <dbReference type="ARBA" id="ARBA00009437"/>
    </source>
</evidence>
<dbReference type="RefSeq" id="WP_071069527.1">
    <property type="nucleotide sequence ID" value="NZ_CP017754.1"/>
</dbReference>
<accession>A0ABM6F4N3</accession>
<dbReference type="Gene3D" id="1.10.10.10">
    <property type="entry name" value="Winged helix-like DNA-binding domain superfamily/Winged helix DNA-binding domain"/>
    <property type="match status" value="1"/>
</dbReference>
<keyword evidence="2" id="KW-0805">Transcription regulation</keyword>
<keyword evidence="4" id="KW-0804">Transcription</keyword>
<gene>
    <name evidence="6" type="ORF">BKK80_11855</name>
</gene>
<evidence type="ECO:0000256" key="4">
    <source>
        <dbReference type="ARBA" id="ARBA00023163"/>
    </source>
</evidence>
<dbReference type="InterPro" id="IPR058163">
    <property type="entry name" value="LysR-type_TF_proteobact-type"/>
</dbReference>
<dbReference type="CDD" id="cd08422">
    <property type="entry name" value="PBP2_CrgA_like"/>
    <property type="match status" value="1"/>
</dbReference>
<dbReference type="InterPro" id="IPR000847">
    <property type="entry name" value="LysR_HTH_N"/>
</dbReference>
<dbReference type="Gene3D" id="3.40.190.290">
    <property type="match status" value="1"/>
</dbReference>
<dbReference type="InterPro" id="IPR005119">
    <property type="entry name" value="LysR_subst-bd"/>
</dbReference>
<dbReference type="EMBL" id="CP017754">
    <property type="protein sequence ID" value="AOZ06437.1"/>
    <property type="molecule type" value="Genomic_DNA"/>
</dbReference>
<proteinExistence type="inferred from homology"/>
<evidence type="ECO:0000313" key="6">
    <source>
        <dbReference type="EMBL" id="AOZ06437.1"/>
    </source>
</evidence>
<dbReference type="Pfam" id="PF00126">
    <property type="entry name" value="HTH_1"/>
    <property type="match status" value="1"/>
</dbReference>